<comment type="caution">
    <text evidence="1">The sequence shown here is derived from an EMBL/GenBank/DDBJ whole genome shotgun (WGS) entry which is preliminary data.</text>
</comment>
<evidence type="ECO:0000313" key="2">
    <source>
        <dbReference type="Proteomes" id="UP000238007"/>
    </source>
</evidence>
<gene>
    <name evidence="1" type="ORF">CLV80_104321</name>
</gene>
<reference evidence="1 2" key="1">
    <citation type="submission" date="2018-03" db="EMBL/GenBank/DDBJ databases">
        <title>Genomic Encyclopedia of Archaeal and Bacterial Type Strains, Phase II (KMG-II): from individual species to whole genera.</title>
        <authorList>
            <person name="Goeker M."/>
        </authorList>
    </citation>
    <scope>NUCLEOTIDE SEQUENCE [LARGE SCALE GENOMIC DNA]</scope>
    <source>
        <strain evidence="1 2">DSM 101533</strain>
    </source>
</reference>
<keyword evidence="2" id="KW-1185">Reference proteome</keyword>
<accession>A0A2T0W0J9</accession>
<dbReference type="AlphaFoldDB" id="A0A2T0W0J9"/>
<evidence type="ECO:0000313" key="1">
    <source>
        <dbReference type="EMBL" id="PRY78352.1"/>
    </source>
</evidence>
<dbReference type="Proteomes" id="UP000238007">
    <property type="component" value="Unassembled WGS sequence"/>
</dbReference>
<dbReference type="RefSeq" id="WP_133169764.1">
    <property type="nucleotide sequence ID" value="NZ_PVTP01000004.1"/>
</dbReference>
<name>A0A2T0W0J9_9RHOB</name>
<dbReference type="EMBL" id="PVTP01000004">
    <property type="protein sequence ID" value="PRY78352.1"/>
    <property type="molecule type" value="Genomic_DNA"/>
</dbReference>
<organism evidence="1 2">
    <name type="scientific">Yoonia maritima</name>
    <dbReference type="NCBI Taxonomy" id="1435347"/>
    <lineage>
        <taxon>Bacteria</taxon>
        <taxon>Pseudomonadati</taxon>
        <taxon>Pseudomonadota</taxon>
        <taxon>Alphaproteobacteria</taxon>
        <taxon>Rhodobacterales</taxon>
        <taxon>Paracoccaceae</taxon>
        <taxon>Yoonia</taxon>
    </lineage>
</organism>
<proteinExistence type="predicted"/>
<dbReference type="OrthoDB" id="7870643at2"/>
<protein>
    <submittedName>
        <fullName evidence="1">Uncharacterized protein</fullName>
    </submittedName>
</protein>
<sequence length="69" mass="7168">MSSRANPEVVKVLDRPMAARAGASSFVMDSRAALRGKTCEVIVTDIGQANASAESSSGVWVLEAALCEV</sequence>